<organism evidence="13 14">
    <name type="scientific">Pseudoduganella ginsengisoli</name>
    <dbReference type="NCBI Taxonomy" id="1462440"/>
    <lineage>
        <taxon>Bacteria</taxon>
        <taxon>Pseudomonadati</taxon>
        <taxon>Pseudomonadota</taxon>
        <taxon>Betaproteobacteria</taxon>
        <taxon>Burkholderiales</taxon>
        <taxon>Oxalobacteraceae</taxon>
        <taxon>Telluria group</taxon>
        <taxon>Pseudoduganella</taxon>
    </lineage>
</organism>
<dbReference type="CDD" id="cd02165">
    <property type="entry name" value="NMNAT"/>
    <property type="match status" value="1"/>
</dbReference>
<dbReference type="EMBL" id="WNLA01000001">
    <property type="protein sequence ID" value="MTW00774.1"/>
    <property type="molecule type" value="Genomic_DNA"/>
</dbReference>
<evidence type="ECO:0000256" key="7">
    <source>
        <dbReference type="ARBA" id="ARBA00022741"/>
    </source>
</evidence>
<dbReference type="Proteomes" id="UP000484015">
    <property type="component" value="Unassembled WGS sequence"/>
</dbReference>
<dbReference type="PANTHER" id="PTHR39321">
    <property type="entry name" value="NICOTINATE-NUCLEOTIDE ADENYLYLTRANSFERASE-RELATED"/>
    <property type="match status" value="1"/>
</dbReference>
<evidence type="ECO:0000259" key="12">
    <source>
        <dbReference type="Pfam" id="PF01467"/>
    </source>
</evidence>
<evidence type="ECO:0000256" key="4">
    <source>
        <dbReference type="ARBA" id="ARBA00022642"/>
    </source>
</evidence>
<dbReference type="InterPro" id="IPR014729">
    <property type="entry name" value="Rossmann-like_a/b/a_fold"/>
</dbReference>
<evidence type="ECO:0000256" key="10">
    <source>
        <dbReference type="ARBA" id="ARBA00048721"/>
    </source>
</evidence>
<keyword evidence="14" id="KW-1185">Reference proteome</keyword>
<dbReference type="Gene3D" id="3.40.50.620">
    <property type="entry name" value="HUPs"/>
    <property type="match status" value="1"/>
</dbReference>
<evidence type="ECO:0000313" key="14">
    <source>
        <dbReference type="Proteomes" id="UP000484015"/>
    </source>
</evidence>
<keyword evidence="7 11" id="KW-0547">Nucleotide-binding</keyword>
<evidence type="ECO:0000256" key="5">
    <source>
        <dbReference type="ARBA" id="ARBA00022679"/>
    </source>
</evidence>
<sequence length="241" mass="26328">MALRLASRARHPGSRAVFGLPAAPRLVSIIVRCIALLGGTFDPVHLGHVALATHWMHLLGADELRVLPALPWQKASLGATAQQRADMAQLAFTGQPYPVVIDCQEIERGTPTFTVDTLRNLRRQLGTGVSLAFLMGADQLQKLDTWRDWQALFELAHICAAARPGFSLEQLPQAVQDELNGRMATPERVRTTPAGCICLAPDLALDMSSTGIRAALQRGEQPDSLISPVVLDYIEQHNLYK</sequence>
<evidence type="ECO:0000313" key="13">
    <source>
        <dbReference type="EMBL" id="MTW00774.1"/>
    </source>
</evidence>
<dbReference type="GO" id="GO:0005524">
    <property type="term" value="F:ATP binding"/>
    <property type="evidence" value="ECO:0007669"/>
    <property type="project" value="UniProtKB-KW"/>
</dbReference>
<dbReference type="Pfam" id="PF01467">
    <property type="entry name" value="CTP_transf_like"/>
    <property type="match status" value="1"/>
</dbReference>
<evidence type="ECO:0000256" key="3">
    <source>
        <dbReference type="ARBA" id="ARBA00009014"/>
    </source>
</evidence>
<keyword evidence="9 11" id="KW-0520">NAD</keyword>
<dbReference type="UniPathway" id="UPA00253">
    <property type="reaction ID" value="UER00332"/>
</dbReference>
<dbReference type="GO" id="GO:0009435">
    <property type="term" value="P:NAD+ biosynthetic process"/>
    <property type="evidence" value="ECO:0007669"/>
    <property type="project" value="UniProtKB-UniRule"/>
</dbReference>
<dbReference type="EC" id="2.7.7.18" evidence="11"/>
<evidence type="ECO:0000256" key="6">
    <source>
        <dbReference type="ARBA" id="ARBA00022695"/>
    </source>
</evidence>
<keyword evidence="5 11" id="KW-0808">Transferase</keyword>
<gene>
    <name evidence="11" type="primary">nadD</name>
    <name evidence="13" type="ORF">GM668_01605</name>
</gene>
<dbReference type="NCBIfam" id="TIGR00482">
    <property type="entry name" value="nicotinate (nicotinamide) nucleotide adenylyltransferase"/>
    <property type="match status" value="1"/>
</dbReference>
<evidence type="ECO:0000256" key="2">
    <source>
        <dbReference type="ARBA" id="ARBA00005019"/>
    </source>
</evidence>
<evidence type="ECO:0000256" key="8">
    <source>
        <dbReference type="ARBA" id="ARBA00022840"/>
    </source>
</evidence>
<dbReference type="OrthoDB" id="5295945at2"/>
<dbReference type="InterPro" id="IPR004821">
    <property type="entry name" value="Cyt_trans-like"/>
</dbReference>
<evidence type="ECO:0000256" key="1">
    <source>
        <dbReference type="ARBA" id="ARBA00002324"/>
    </source>
</evidence>
<keyword evidence="8 11" id="KW-0067">ATP-binding</keyword>
<dbReference type="InterPro" id="IPR005248">
    <property type="entry name" value="NadD/NMNAT"/>
</dbReference>
<reference evidence="13 14" key="1">
    <citation type="submission" date="2019-11" db="EMBL/GenBank/DDBJ databases">
        <title>Type strains purchased from KCTC, JCM and DSMZ.</title>
        <authorList>
            <person name="Lu H."/>
        </authorList>
    </citation>
    <scope>NUCLEOTIDE SEQUENCE [LARGE SCALE GENOMIC DNA]</scope>
    <source>
        <strain evidence="13 14">KCTC 42409</strain>
    </source>
</reference>
<comment type="similarity">
    <text evidence="3 11">Belongs to the NadD family.</text>
</comment>
<dbReference type="NCBIfam" id="NF005410">
    <property type="entry name" value="PRK06973.1"/>
    <property type="match status" value="1"/>
</dbReference>
<proteinExistence type="inferred from homology"/>
<dbReference type="GO" id="GO:0004515">
    <property type="term" value="F:nicotinate-nucleotide adenylyltransferase activity"/>
    <property type="evidence" value="ECO:0007669"/>
    <property type="project" value="UniProtKB-UniRule"/>
</dbReference>
<comment type="function">
    <text evidence="1 11">Catalyzes the reversible adenylation of nicotinate mononucleotide (NaMN) to nicotinic acid adenine dinucleotide (NaAD).</text>
</comment>
<dbReference type="HAMAP" id="MF_00244">
    <property type="entry name" value="NaMN_adenylyltr"/>
    <property type="match status" value="1"/>
</dbReference>
<evidence type="ECO:0000256" key="11">
    <source>
        <dbReference type="HAMAP-Rule" id="MF_00244"/>
    </source>
</evidence>
<dbReference type="PANTHER" id="PTHR39321:SF3">
    <property type="entry name" value="PHOSPHOPANTETHEINE ADENYLYLTRANSFERASE"/>
    <property type="match status" value="1"/>
</dbReference>
<comment type="caution">
    <text evidence="13">The sequence shown here is derived from an EMBL/GenBank/DDBJ whole genome shotgun (WGS) entry which is preliminary data.</text>
</comment>
<comment type="catalytic activity">
    <reaction evidence="10 11">
        <text>nicotinate beta-D-ribonucleotide + ATP + H(+) = deamido-NAD(+) + diphosphate</text>
        <dbReference type="Rhea" id="RHEA:22860"/>
        <dbReference type="ChEBI" id="CHEBI:15378"/>
        <dbReference type="ChEBI" id="CHEBI:30616"/>
        <dbReference type="ChEBI" id="CHEBI:33019"/>
        <dbReference type="ChEBI" id="CHEBI:57502"/>
        <dbReference type="ChEBI" id="CHEBI:58437"/>
        <dbReference type="EC" id="2.7.7.18"/>
    </reaction>
</comment>
<protein>
    <recommendedName>
        <fullName evidence="11">Probable nicotinate-nucleotide adenylyltransferase</fullName>
        <ecNumber evidence="11">2.7.7.18</ecNumber>
    </recommendedName>
    <alternativeName>
        <fullName evidence="11">Deamido-NAD(+) diphosphorylase</fullName>
    </alternativeName>
    <alternativeName>
        <fullName evidence="11">Deamido-NAD(+) pyrophosphorylase</fullName>
    </alternativeName>
    <alternativeName>
        <fullName evidence="11">Nicotinate mononucleotide adenylyltransferase</fullName>
        <shortName evidence="11">NaMN adenylyltransferase</shortName>
    </alternativeName>
</protein>
<dbReference type="AlphaFoldDB" id="A0A6L6PUK7"/>
<dbReference type="SUPFAM" id="SSF52374">
    <property type="entry name" value="Nucleotidylyl transferase"/>
    <property type="match status" value="1"/>
</dbReference>
<dbReference type="NCBIfam" id="NF000839">
    <property type="entry name" value="PRK00071.1-1"/>
    <property type="match status" value="1"/>
</dbReference>
<name>A0A6L6PUK7_9BURK</name>
<keyword evidence="4 11" id="KW-0662">Pyridine nucleotide biosynthesis</keyword>
<comment type="pathway">
    <text evidence="2 11">Cofactor biosynthesis; NAD(+) biosynthesis; deamido-NAD(+) from nicotinate D-ribonucleotide: step 1/1.</text>
</comment>
<keyword evidence="6 11" id="KW-0548">Nucleotidyltransferase</keyword>
<evidence type="ECO:0000256" key="9">
    <source>
        <dbReference type="ARBA" id="ARBA00023027"/>
    </source>
</evidence>
<feature type="domain" description="Cytidyltransferase-like" evidence="12">
    <location>
        <begin position="36"/>
        <end position="213"/>
    </location>
</feature>
<accession>A0A6L6PUK7</accession>